<dbReference type="Gene3D" id="3.60.110.10">
    <property type="entry name" value="Carbon-nitrogen hydrolase"/>
    <property type="match status" value="1"/>
</dbReference>
<feature type="region of interest" description="Disordered" evidence="1">
    <location>
        <begin position="140"/>
        <end position="224"/>
    </location>
</feature>
<evidence type="ECO:0000313" key="3">
    <source>
        <dbReference type="Proteomes" id="UP000242875"/>
    </source>
</evidence>
<evidence type="ECO:0000256" key="1">
    <source>
        <dbReference type="SAM" id="MobiDB-lite"/>
    </source>
</evidence>
<sequence length="224" mass="24820">MGAEVLCFLTYAAALNVYGLWKCLLIARAAETQRFVISANTSPGFEVCPTHIISPQGEILREVTEKGDIAKVIGWEINLAEVQNGVIQRSREDVVKVVYRNHYSDAEVRGERGGKDDADIQGELFSDIDRHAEMDQNRMQQITHDRETPSSDRPTGDDVTQVRPGELVDKVDIPPKRRPADEDPTVDPEQRMEDVCAETVAQKDSSDVPKGGSLNEIFDPSGKA</sequence>
<name>A0A261Y0V3_9FUNG</name>
<feature type="compositionally biased region" description="Basic and acidic residues" evidence="1">
    <location>
        <begin position="143"/>
        <end position="156"/>
    </location>
</feature>
<proteinExistence type="predicted"/>
<comment type="caution">
    <text evidence="2">The sequence shown here is derived from an EMBL/GenBank/DDBJ whole genome shotgun (WGS) entry which is preliminary data.</text>
</comment>
<keyword evidence="3" id="KW-1185">Reference proteome</keyword>
<reference evidence="2 3" key="1">
    <citation type="journal article" date="2017" name="Mycologia">
        <title>Bifiguratus adelaidae, gen. et sp. nov., a new member of Mucoromycotina in endophytic and soil-dwelling habitats.</title>
        <authorList>
            <person name="Torres-Cruz T.J."/>
            <person name="Billingsley Tobias T.L."/>
            <person name="Almatruk M."/>
            <person name="Hesse C."/>
            <person name="Kuske C.R."/>
            <person name="Desiro A."/>
            <person name="Benucci G.M."/>
            <person name="Bonito G."/>
            <person name="Stajich J.E."/>
            <person name="Dunlap C."/>
            <person name="Arnold A.E."/>
            <person name="Porras-Alfaro A."/>
        </authorList>
    </citation>
    <scope>NUCLEOTIDE SEQUENCE [LARGE SCALE GENOMIC DNA]</scope>
    <source>
        <strain evidence="2 3">AZ0501</strain>
    </source>
</reference>
<evidence type="ECO:0000313" key="2">
    <source>
        <dbReference type="EMBL" id="OZJ04198.1"/>
    </source>
</evidence>
<accession>A0A261Y0V3</accession>
<gene>
    <name evidence="2" type="ORF">BZG36_02182</name>
</gene>
<feature type="compositionally biased region" description="Basic and acidic residues" evidence="1">
    <location>
        <begin position="166"/>
        <end position="181"/>
    </location>
</feature>
<dbReference type="InterPro" id="IPR036526">
    <property type="entry name" value="C-N_Hydrolase_sf"/>
</dbReference>
<dbReference type="Proteomes" id="UP000242875">
    <property type="component" value="Unassembled WGS sequence"/>
</dbReference>
<dbReference type="SUPFAM" id="SSF56317">
    <property type="entry name" value="Carbon-nitrogen hydrolase"/>
    <property type="match status" value="1"/>
</dbReference>
<dbReference type="EMBL" id="MVBO01000050">
    <property type="protein sequence ID" value="OZJ04198.1"/>
    <property type="molecule type" value="Genomic_DNA"/>
</dbReference>
<protein>
    <submittedName>
        <fullName evidence="2">Uncharacterized protein</fullName>
    </submittedName>
</protein>
<dbReference type="AlphaFoldDB" id="A0A261Y0V3"/>
<organism evidence="2 3">
    <name type="scientific">Bifiguratus adelaidae</name>
    <dbReference type="NCBI Taxonomy" id="1938954"/>
    <lineage>
        <taxon>Eukaryota</taxon>
        <taxon>Fungi</taxon>
        <taxon>Fungi incertae sedis</taxon>
        <taxon>Mucoromycota</taxon>
        <taxon>Mucoromycotina</taxon>
        <taxon>Endogonomycetes</taxon>
        <taxon>Endogonales</taxon>
        <taxon>Endogonales incertae sedis</taxon>
        <taxon>Bifiguratus</taxon>
    </lineage>
</organism>